<comment type="caution">
    <text evidence="7">The sequence shown here is derived from an EMBL/GenBank/DDBJ whole genome shotgun (WGS) entry which is preliminary data.</text>
</comment>
<proteinExistence type="inferred from homology"/>
<evidence type="ECO:0000256" key="2">
    <source>
        <dbReference type="ARBA" id="ARBA00023015"/>
    </source>
</evidence>
<evidence type="ECO:0000313" key="7">
    <source>
        <dbReference type="EMBL" id="GLR18193.1"/>
    </source>
</evidence>
<evidence type="ECO:0000259" key="5">
    <source>
        <dbReference type="Pfam" id="PF04542"/>
    </source>
</evidence>
<comment type="similarity">
    <text evidence="1">Belongs to the sigma-70 factor family. ECF subfamily.</text>
</comment>
<keyword evidence="8" id="KW-1185">Reference proteome</keyword>
<dbReference type="RefSeq" id="WP_235294377.1">
    <property type="nucleotide sequence ID" value="NZ_BSOH01000015.1"/>
</dbReference>
<organism evidence="7 8">
    <name type="scientific">Portibacter lacus</name>
    <dbReference type="NCBI Taxonomy" id="1099794"/>
    <lineage>
        <taxon>Bacteria</taxon>
        <taxon>Pseudomonadati</taxon>
        <taxon>Bacteroidota</taxon>
        <taxon>Saprospiria</taxon>
        <taxon>Saprospirales</taxon>
        <taxon>Haliscomenobacteraceae</taxon>
        <taxon>Portibacter</taxon>
    </lineage>
</organism>
<dbReference type="AlphaFoldDB" id="A0AA37WET2"/>
<dbReference type="InterPro" id="IPR013324">
    <property type="entry name" value="RNA_pol_sigma_r3/r4-like"/>
</dbReference>
<dbReference type="Pfam" id="PF04542">
    <property type="entry name" value="Sigma70_r2"/>
    <property type="match status" value="1"/>
</dbReference>
<dbReference type="GO" id="GO:0003677">
    <property type="term" value="F:DNA binding"/>
    <property type="evidence" value="ECO:0007669"/>
    <property type="project" value="InterPro"/>
</dbReference>
<dbReference type="SUPFAM" id="SSF88946">
    <property type="entry name" value="Sigma2 domain of RNA polymerase sigma factors"/>
    <property type="match status" value="1"/>
</dbReference>
<evidence type="ECO:0000256" key="4">
    <source>
        <dbReference type="ARBA" id="ARBA00023163"/>
    </source>
</evidence>
<dbReference type="Proteomes" id="UP001156666">
    <property type="component" value="Unassembled WGS sequence"/>
</dbReference>
<dbReference type="GO" id="GO:0006352">
    <property type="term" value="P:DNA-templated transcription initiation"/>
    <property type="evidence" value="ECO:0007669"/>
    <property type="project" value="InterPro"/>
</dbReference>
<dbReference type="GO" id="GO:0016987">
    <property type="term" value="F:sigma factor activity"/>
    <property type="evidence" value="ECO:0007669"/>
    <property type="project" value="UniProtKB-KW"/>
</dbReference>
<evidence type="ECO:0000313" key="8">
    <source>
        <dbReference type="Proteomes" id="UP001156666"/>
    </source>
</evidence>
<reference evidence="7" key="2">
    <citation type="submission" date="2023-01" db="EMBL/GenBank/DDBJ databases">
        <title>Draft genome sequence of Portibacter lacus strain NBRC 108769.</title>
        <authorList>
            <person name="Sun Q."/>
            <person name="Mori K."/>
        </authorList>
    </citation>
    <scope>NUCLEOTIDE SEQUENCE</scope>
    <source>
        <strain evidence="7">NBRC 108769</strain>
    </source>
</reference>
<dbReference type="InterPro" id="IPR007627">
    <property type="entry name" value="RNA_pol_sigma70_r2"/>
</dbReference>
<keyword evidence="3" id="KW-0731">Sigma factor</keyword>
<dbReference type="PANTHER" id="PTHR43133:SF46">
    <property type="entry name" value="RNA POLYMERASE SIGMA-70 FACTOR ECF SUBFAMILY"/>
    <property type="match status" value="1"/>
</dbReference>
<dbReference type="InterPro" id="IPR039425">
    <property type="entry name" value="RNA_pol_sigma-70-like"/>
</dbReference>
<dbReference type="InterPro" id="IPR036388">
    <property type="entry name" value="WH-like_DNA-bd_sf"/>
</dbReference>
<evidence type="ECO:0000259" key="6">
    <source>
        <dbReference type="Pfam" id="PF08281"/>
    </source>
</evidence>
<dbReference type="Gene3D" id="1.10.1740.10">
    <property type="match status" value="1"/>
</dbReference>
<keyword evidence="2" id="KW-0805">Transcription regulation</keyword>
<reference evidence="7" key="1">
    <citation type="journal article" date="2014" name="Int. J. Syst. Evol. Microbiol.">
        <title>Complete genome sequence of Corynebacterium casei LMG S-19264T (=DSM 44701T), isolated from a smear-ripened cheese.</title>
        <authorList>
            <consortium name="US DOE Joint Genome Institute (JGI-PGF)"/>
            <person name="Walter F."/>
            <person name="Albersmeier A."/>
            <person name="Kalinowski J."/>
            <person name="Ruckert C."/>
        </authorList>
    </citation>
    <scope>NUCLEOTIDE SEQUENCE</scope>
    <source>
        <strain evidence="7">NBRC 108769</strain>
    </source>
</reference>
<sequence length="187" mass="21789">MDVVLDLQHNEESFIQACVRNEKWAQKKLYEDYYGAMMPLCMRYTNNREDALDVLHEGFIKVFRNISKYKPGTSLNSWIRRIMVNTSIDYYRKMSRRRTEDLDAVFDVSSSDPDALSEMSAQEIIDALQLLTPAYRTVFNLYVIEGYPHKEIAKILNITESTSRSNLVKARTKLKNILLAKSKIYGE</sequence>
<dbReference type="GO" id="GO:0000428">
    <property type="term" value="C:DNA-directed RNA polymerase complex"/>
    <property type="evidence" value="ECO:0007669"/>
    <property type="project" value="UniProtKB-KW"/>
</dbReference>
<protein>
    <submittedName>
        <fullName evidence="7">DNA-directed RNA polymerase sigma-70 factor</fullName>
    </submittedName>
</protein>
<keyword evidence="7" id="KW-0240">DNA-directed RNA polymerase</keyword>
<feature type="domain" description="RNA polymerase sigma-70 region 2" evidence="5">
    <location>
        <begin position="29"/>
        <end position="96"/>
    </location>
</feature>
<dbReference type="InterPro" id="IPR014284">
    <property type="entry name" value="RNA_pol_sigma-70_dom"/>
</dbReference>
<keyword evidence="4" id="KW-0804">Transcription</keyword>
<dbReference type="Gene3D" id="1.10.10.10">
    <property type="entry name" value="Winged helix-like DNA-binding domain superfamily/Winged helix DNA-binding domain"/>
    <property type="match status" value="1"/>
</dbReference>
<dbReference type="EMBL" id="BSOH01000015">
    <property type="protein sequence ID" value="GLR18193.1"/>
    <property type="molecule type" value="Genomic_DNA"/>
</dbReference>
<accession>A0AA37WET2</accession>
<feature type="domain" description="RNA polymerase sigma factor 70 region 4 type 2" evidence="6">
    <location>
        <begin position="122"/>
        <end position="174"/>
    </location>
</feature>
<dbReference type="PANTHER" id="PTHR43133">
    <property type="entry name" value="RNA POLYMERASE ECF-TYPE SIGMA FACTO"/>
    <property type="match status" value="1"/>
</dbReference>
<gene>
    <name evidence="7" type="ORF">GCM10007940_28080</name>
</gene>
<dbReference type="InterPro" id="IPR013325">
    <property type="entry name" value="RNA_pol_sigma_r2"/>
</dbReference>
<dbReference type="InterPro" id="IPR013249">
    <property type="entry name" value="RNA_pol_sigma70_r4_t2"/>
</dbReference>
<dbReference type="SUPFAM" id="SSF88659">
    <property type="entry name" value="Sigma3 and sigma4 domains of RNA polymerase sigma factors"/>
    <property type="match status" value="1"/>
</dbReference>
<dbReference type="Pfam" id="PF08281">
    <property type="entry name" value="Sigma70_r4_2"/>
    <property type="match status" value="1"/>
</dbReference>
<name>A0AA37WET2_9BACT</name>
<evidence type="ECO:0000256" key="1">
    <source>
        <dbReference type="ARBA" id="ARBA00010641"/>
    </source>
</evidence>
<dbReference type="NCBIfam" id="TIGR02937">
    <property type="entry name" value="sigma70-ECF"/>
    <property type="match status" value="1"/>
</dbReference>
<dbReference type="CDD" id="cd06171">
    <property type="entry name" value="Sigma70_r4"/>
    <property type="match status" value="1"/>
</dbReference>
<evidence type="ECO:0000256" key="3">
    <source>
        <dbReference type="ARBA" id="ARBA00023082"/>
    </source>
</evidence>